<dbReference type="Pfam" id="PF04145">
    <property type="entry name" value="Ctr"/>
    <property type="match status" value="1"/>
</dbReference>
<organism evidence="7">
    <name type="scientific">Haemonchus placei</name>
    <name type="common">Barber's pole worm</name>
    <dbReference type="NCBI Taxonomy" id="6290"/>
    <lineage>
        <taxon>Eukaryota</taxon>
        <taxon>Metazoa</taxon>
        <taxon>Ecdysozoa</taxon>
        <taxon>Nematoda</taxon>
        <taxon>Chromadorea</taxon>
        <taxon>Rhabditida</taxon>
        <taxon>Rhabditina</taxon>
        <taxon>Rhabditomorpha</taxon>
        <taxon>Strongyloidea</taxon>
        <taxon>Trichostrongylidae</taxon>
        <taxon>Haemonchus</taxon>
    </lineage>
</organism>
<dbReference type="EMBL" id="UZAF01016935">
    <property type="protein sequence ID" value="VDO35861.1"/>
    <property type="molecule type" value="Genomic_DNA"/>
</dbReference>
<proteinExistence type="inferred from homology"/>
<feature type="transmembrane region" description="Helical" evidence="4">
    <location>
        <begin position="36"/>
        <end position="56"/>
    </location>
</feature>
<evidence type="ECO:0000313" key="7">
    <source>
        <dbReference type="WBParaSite" id="HPLM_0000881401-mRNA-1"/>
    </source>
</evidence>
<keyword evidence="2 4" id="KW-1133">Transmembrane helix</keyword>
<dbReference type="PANTHER" id="PTHR12483:SF43">
    <property type="entry name" value="COPPER TRANSPORT PROTEIN"/>
    <property type="match status" value="1"/>
</dbReference>
<keyword evidence="4" id="KW-0813">Transport</keyword>
<dbReference type="InterPro" id="IPR007274">
    <property type="entry name" value="Cop_transporter"/>
</dbReference>
<dbReference type="OMA" id="FREWKPM"/>
<keyword evidence="4" id="KW-0406">Ion transport</keyword>
<dbReference type="AlphaFoldDB" id="A0A0N4WDX7"/>
<comment type="subcellular location">
    <subcellularLocation>
        <location evidence="4">Membrane</location>
        <topology evidence="4">Multi-pass membrane protein</topology>
    </subcellularLocation>
</comment>
<dbReference type="STRING" id="6290.A0A0N4WDX7"/>
<keyword evidence="4" id="KW-0186">Copper</keyword>
<dbReference type="OrthoDB" id="161814at2759"/>
<reference evidence="7" key="1">
    <citation type="submission" date="2017-02" db="UniProtKB">
        <authorList>
            <consortium name="WormBaseParasite"/>
        </authorList>
    </citation>
    <scope>IDENTIFICATION</scope>
</reference>
<evidence type="ECO:0000256" key="3">
    <source>
        <dbReference type="ARBA" id="ARBA00023136"/>
    </source>
</evidence>
<gene>
    <name evidence="5" type="ORF">HPLM_LOCUS8806</name>
</gene>
<sequence length="169" mass="19613">MKSIRSQPQITMMMKMYFHFRIQEPILFREWMALNMTGYVFSCIGVAVIAGLYEVVKLGRLSVERSVNEQHVRNDFTDLISSSPNFSRQFSNSLSFYRFLSSNLKRPMHMLSSAIFFFQMFIAYSLMMISMTYNVPIFISLVLGHTLTYFLLGPLVSVQEYEKLGDCCA</sequence>
<dbReference type="PANTHER" id="PTHR12483">
    <property type="entry name" value="SOLUTE CARRIER FAMILY 31 COPPER TRANSPORTERS"/>
    <property type="match status" value="1"/>
</dbReference>
<dbReference type="WBParaSite" id="HPLM_0000881401-mRNA-1">
    <property type="protein sequence ID" value="HPLM_0000881401-mRNA-1"/>
    <property type="gene ID" value="HPLM_0000881401"/>
</dbReference>
<keyword evidence="3 4" id="KW-0472">Membrane</keyword>
<reference evidence="5 6" key="2">
    <citation type="submission" date="2018-11" db="EMBL/GenBank/DDBJ databases">
        <authorList>
            <consortium name="Pathogen Informatics"/>
        </authorList>
    </citation>
    <scope>NUCLEOTIDE SEQUENCE [LARGE SCALE GENOMIC DNA]</scope>
    <source>
        <strain evidence="5 6">MHpl1</strain>
    </source>
</reference>
<accession>A0A0N4WDX7</accession>
<protein>
    <recommendedName>
        <fullName evidence="4">Copper transport protein</fullName>
    </recommendedName>
</protein>
<evidence type="ECO:0000256" key="4">
    <source>
        <dbReference type="RuleBase" id="RU367022"/>
    </source>
</evidence>
<name>A0A0N4WDX7_HAEPC</name>
<feature type="transmembrane region" description="Helical" evidence="4">
    <location>
        <begin position="108"/>
        <end position="127"/>
    </location>
</feature>
<dbReference type="Proteomes" id="UP000268014">
    <property type="component" value="Unassembled WGS sequence"/>
</dbReference>
<keyword evidence="6" id="KW-1185">Reference proteome</keyword>
<keyword evidence="1 4" id="KW-0812">Transmembrane</keyword>
<feature type="transmembrane region" description="Helical" evidence="4">
    <location>
        <begin position="133"/>
        <end position="152"/>
    </location>
</feature>
<dbReference type="GO" id="GO:0016020">
    <property type="term" value="C:membrane"/>
    <property type="evidence" value="ECO:0007669"/>
    <property type="project" value="UniProtKB-SubCell"/>
</dbReference>
<keyword evidence="4" id="KW-0187">Copper transport</keyword>
<evidence type="ECO:0000256" key="1">
    <source>
        <dbReference type="ARBA" id="ARBA00022692"/>
    </source>
</evidence>
<comment type="similarity">
    <text evidence="4">Belongs to the copper transporter (Ctr) (TC 1.A.56) family. SLC31A subfamily.</text>
</comment>
<evidence type="ECO:0000313" key="5">
    <source>
        <dbReference type="EMBL" id="VDO35861.1"/>
    </source>
</evidence>
<evidence type="ECO:0000256" key="2">
    <source>
        <dbReference type="ARBA" id="ARBA00022989"/>
    </source>
</evidence>
<dbReference type="GO" id="GO:0005375">
    <property type="term" value="F:copper ion transmembrane transporter activity"/>
    <property type="evidence" value="ECO:0007669"/>
    <property type="project" value="UniProtKB-UniRule"/>
</dbReference>
<evidence type="ECO:0000313" key="6">
    <source>
        <dbReference type="Proteomes" id="UP000268014"/>
    </source>
</evidence>